<dbReference type="Gene3D" id="2.60.40.10">
    <property type="entry name" value="Immunoglobulins"/>
    <property type="match status" value="1"/>
</dbReference>
<dbReference type="Gene3D" id="2.60.40.1290">
    <property type="match status" value="2"/>
</dbReference>
<dbReference type="InterPro" id="IPR012334">
    <property type="entry name" value="Pectin_lyas_fold"/>
</dbReference>
<dbReference type="SUPFAM" id="SSF51126">
    <property type="entry name" value="Pectin lyase-like"/>
    <property type="match status" value="2"/>
</dbReference>
<keyword evidence="2" id="KW-0732">Signal</keyword>
<accession>A0A328BA79</accession>
<feature type="chain" id="PRO_5016456212" description="Sialidase N-terminal domain-containing protein" evidence="2">
    <location>
        <begin position="19"/>
        <end position="3659"/>
    </location>
</feature>
<dbReference type="SMART" id="SM00710">
    <property type="entry name" value="PbH1"/>
    <property type="match status" value="19"/>
</dbReference>
<feature type="signal peptide" evidence="2">
    <location>
        <begin position="1"/>
        <end position="18"/>
    </location>
</feature>
<dbReference type="Proteomes" id="UP000248553">
    <property type="component" value="Unassembled WGS sequence"/>
</dbReference>
<evidence type="ECO:0000256" key="1">
    <source>
        <dbReference type="SAM" id="MobiDB-lite"/>
    </source>
</evidence>
<reference evidence="5" key="1">
    <citation type="submission" date="2018-05" db="EMBL/GenBank/DDBJ databases">
        <authorList>
            <person name="Nie L."/>
        </authorList>
    </citation>
    <scope>NUCLEOTIDE SEQUENCE [LARGE SCALE GENOMIC DNA]</scope>
    <source>
        <strain evidence="5">NL</strain>
    </source>
</reference>
<evidence type="ECO:0000313" key="4">
    <source>
        <dbReference type="EMBL" id="RAK64063.1"/>
    </source>
</evidence>
<dbReference type="InterPro" id="IPR013783">
    <property type="entry name" value="Ig-like_fold"/>
</dbReference>
<dbReference type="InterPro" id="IPR011050">
    <property type="entry name" value="Pectin_lyase_fold/virulence"/>
</dbReference>
<organism evidence="4 5">
    <name type="scientific">Hymenobacter edaphi</name>
    <dbReference type="NCBI Taxonomy" id="2211146"/>
    <lineage>
        <taxon>Bacteria</taxon>
        <taxon>Pseudomonadati</taxon>
        <taxon>Bacteroidota</taxon>
        <taxon>Cytophagia</taxon>
        <taxon>Cytophagales</taxon>
        <taxon>Hymenobacteraceae</taxon>
        <taxon>Hymenobacter</taxon>
    </lineage>
</organism>
<evidence type="ECO:0000313" key="5">
    <source>
        <dbReference type="Proteomes" id="UP000248553"/>
    </source>
</evidence>
<keyword evidence="5" id="KW-1185">Reference proteome</keyword>
<evidence type="ECO:0000256" key="2">
    <source>
        <dbReference type="SAM" id="SignalP"/>
    </source>
</evidence>
<dbReference type="InterPro" id="IPR006626">
    <property type="entry name" value="PbH1"/>
</dbReference>
<dbReference type="InterPro" id="IPR029456">
    <property type="entry name" value="Sialidase_N"/>
</dbReference>
<comment type="caution">
    <text evidence="4">The sequence shown here is derived from an EMBL/GenBank/DDBJ whole genome shotgun (WGS) entry which is preliminary data.</text>
</comment>
<name>A0A328BA79_9BACT</name>
<dbReference type="NCBIfam" id="TIGR04183">
    <property type="entry name" value="Por_Secre_tail"/>
    <property type="match status" value="1"/>
</dbReference>
<feature type="region of interest" description="Disordered" evidence="1">
    <location>
        <begin position="1128"/>
        <end position="1148"/>
    </location>
</feature>
<feature type="region of interest" description="Disordered" evidence="1">
    <location>
        <begin position="212"/>
        <end position="236"/>
    </location>
</feature>
<dbReference type="Gene3D" id="2.160.20.10">
    <property type="entry name" value="Single-stranded right-handed beta-helix, Pectin lyase-like"/>
    <property type="match status" value="2"/>
</dbReference>
<protein>
    <recommendedName>
        <fullName evidence="3">Sialidase N-terminal domain-containing protein</fullName>
    </recommendedName>
</protein>
<gene>
    <name evidence="4" type="ORF">DLM85_19155</name>
</gene>
<dbReference type="EMBL" id="QHKM01000007">
    <property type="protein sequence ID" value="RAK64063.1"/>
    <property type="molecule type" value="Genomic_DNA"/>
</dbReference>
<feature type="region of interest" description="Disordered" evidence="1">
    <location>
        <begin position="2071"/>
        <end position="2099"/>
    </location>
</feature>
<feature type="domain" description="Sialidase N-terminal" evidence="3">
    <location>
        <begin position="2121"/>
        <end position="2243"/>
    </location>
</feature>
<evidence type="ECO:0000259" key="3">
    <source>
        <dbReference type="Pfam" id="PF14873"/>
    </source>
</evidence>
<dbReference type="Pfam" id="PF14873">
    <property type="entry name" value="BNR_assoc_N"/>
    <property type="match status" value="1"/>
</dbReference>
<dbReference type="Gene3D" id="2.60.120.260">
    <property type="entry name" value="Galactose-binding domain-like"/>
    <property type="match status" value="1"/>
</dbReference>
<sequence length="3659" mass="365683">MGRLLSLLLLLVSSGAWAQSLANYNAPNGSFVASAGTYTPLSGGTVPALSSGSLDDGLFNALPIGFTFFYNGTPYTTVSASTNGFVSFGATTSTSASNNLSGGTPRPIAAPLWDDLSLPSNSNFSYQTSGAAGSRVFTAEWKGANWYYNANPASQISFQLKLYEATGAVQFVYSPDDAVSPGASATASVGLTATATGSGNFLSLNNLGASPTLSSTSETNSIGTKPASGQTYTFTPPQVTPAAPGVSFTSVTASSFSLVITDNSTTETTFAVLRSTDNVNFTPVATIVSSGTTSPAGTGGTQTVAQTGLANGTTYYYRVYAATEGLAALTAGQQATLNGTFCGTGGVVTVGPGGNYPTLSGTGGALAALTAQGVCPGGVIIELLPGYTGSTETLPISYTFAASSASNPVTIRPAASATGASAIVLSLTNATALLDVNGGRNLVLDGRPGGVSGTSSSYLTLTNTSTAGAVLRFTSDAQNNVVQYCQLKSQNSGTSSGAVVFAATNTAAGGGNSNNTLRFNSIGSVSSTTGTTGFATNLIYAASGTNTANSGNVITGNNLLDYFNASNSSNGVLLASSNNTGWTITNNAFYQSGARTYSSGAVHYAINIGAATATGTGYTISGNFIGGGASTAASAAAPQPAAPAATYTMSGSTSRFYPMQLSFVSGGTNLVQGNTIRDISLTTTTSGTTPFFHAITLTAGNATIGGTSLAEGNSIGSGSANGSITVVSSSGQGITNGISSSSSGTVLIGYNTVAGITAGLATGNITQVINGIIATAGTLTIDNNTVGSITQANSLYVPNVTGTASVLVRGIVSTTTGSMSLNNNTVANLKSDNTGSTSAQVIGITATSGTAAVTLTGNTVRNLTNAAPNVSGGTSAALMGIYASNTSATATNVSTNTVFGLSGTAATGSGFNVLGIYYNGSATGTLALNRNFVHGLSLSTTTTTAASSIIGIQLAGGTTPLTNNMVRVGLDASGSSIGNGAVEITAIYKTTAAGVANNFYHNSLYVGGTANGGAATTAALRRTNTGTDVVRNNVLVNARSNGTATGTHAAVTLNATASTTFSNNVYYAPGTGGTVALVGGTPASSLSGDANSAVADPMFVNATAATPDLHIRTDVATPVESKGVALASVPDDFDGTPRNAGTPDVGADEGTFIGGDQVAPTISYTPLGNTTNTTTRTLSGVSIADDATGVGLATTAGSTRPRLYFRRLNLDGTAVDPGVINDNTSATAGWKYVEASGTNTASPFSFDIDYSLLAGGTGVVPGQRIQYFVVAQDAAGNVASNAGTLATSGPNKPGSVALTTNQLPSGPLNDYSISIVFGGTAYEVNASGTPSTPGNQTFTSLTGAGGLFAALNQGVLTASTTVTITSDLTEDGTIPLNQLTEQGAGGYALLLRGDGTRRTVSGPGFAQGLIRLNGADRVTIDGGAGQQLLFRNLNTTLSPTFTLLNDATGNTITRSIIEGGNTSATSATILFYNGTSTGNQNNVISGNDIRELTVAPNTVPNTAIRSVTDAGTATNQGNVVSGNDIHNFTGTGVALSATGNGDAWSIGGAAAAEGNRIYQDAARSTALTGISLASGNNHVVSNNKLYQTAGLNTSGFTGIYLSAGTGHTVSSNVIGGADATAGGSPLGVSGTTYGIRLAVGTTAPTSVQNNLIRNLANASTSSATYGLYASAGLLSIGTGSSTGSNTGNVIGDATPGLGISTKYDAYGIYLTSSTAGHAFTVSGNTVRNLQVLTGAGSLPFNYGLLAYSVDKSTVQNNTVRDLSIGSGVVNGRLYGIVVGQSGAHDVLGNTVTNLSSGTVPSSSNFTHTIGIISNSSGAVVVADNAVSNVALTSTTVVNSNSYFNLVAGVLMSASSGGGGKVLRNRVWNLSSQAPALATAPNLLDAVLGVGTADSYANLTAANNQIAPGSGSVAGVPVLGILNGGSGTGNAFYYNSVYLTGSGAVDSYAYRRTGSTASGALRNNIFYNERTGAGSHYAIGYQTAAGWPATTSNYNLLVTADNAKVGNTAGTARDFGTWKATSGGDASSTAYLPTAAEVGGSATGLFNAPATGDLTINAGFASTPSPIESGGTALAGTVDNDIQGDIRQGSPGYAGSGTKPDLGSDEYAGTVLPVMQYTGTVVTQNANPVFAGATTQQVLRVELTTTGSFNPLQLTQLTFTADGTTDLANISNARVYYTGTSSTFATTTAFGAATAPAFGAQGGFSFTGTQTLQTGTNYFFLVYDVTAGAATDNLVDATLTSLTIPAAPGSPFAIDPAVGAPAGARRILGPMNGSFTVGRTGGEAYATIKDALADLTARGLQTTGGVGVTFLLTNPAATTGAYDAASGEVFPLTIGTIAGADATRRVTIRPQTGVTASITGSNAKALILLDGADYVTLDGSNAPGGSSRDLSLTNTNTGTSSTVVYGQTGASTNSATNNVIQNLVVTGSGPTQTLMGIGFGSSTVSSTSLGTGNNGNQVLNNSISRVQYGIYSQGASASNRNTGTVISGNVLTTAAPGNVGRYGIYLGHESGAQVTLNAIGGLTSTSDVAAINLGAGTTQSTSAPSGNAVVDATVSRNTVSGVVSTGTASALGIVLGAATAGTTTISNNLVAGVVSSSSSSELTAGLYLGGGAGSTTNVYFNTVALSGSRDVGSTPPTGPSLALAVAGSNPVVVLRNNVLSNTQTTAGTGKTYALGLGYSAYTNLASSHNDLYTDGANALLASVGSGAFAGTSTTTLPALQTATGQEASSKNADPLFVGSTLVPNACALDNTGFVGTGISEDYAAAPRSSTPDLGAYEFGSTVSTDLRLQALTAPAAGSSCRTTTETVTVVVRNNGCDLTLSPANPLTLTVAVTGPAGPLPSLSLTVTSGTLLAGTAAAYTVSTAFDMTFGGSYTLVPSLSYAGDQTSSNDALAGVTIISTNPALTVSANATVCPGGSATLTASAPQYLNPNKVIFAETFEGATNAFTATSTGSQPLSGFSLVTAGYKLGGSGTPANGTAYNGPDGNAAGHYYVADSDKYGSSTGGVNSTITTLTSPSFSTLGFTGATLSFQHFYYYYSTDVTAQVEYSVNGGAWAVLADYEATGASVGSATTGATAALPLPAAALGQTDVRIRFSYETSYGFSWAIDNVSVAGPSLEDATFTWTPASGLSATTGSSVTATPSATTTYTVTANYAAINCASSKPVTVTVTDQTTWTGTQSTDWFDGRNWSACVPSNLTDALVPTVASGRYPAIGGGTAAVRSVRFSDNGQLTMTDGTLSVYQDWTRTGPGPSSALTGGTVAFVGAGAQQLTEAVGFANLTVAKTADTLHVAANPTVTGALTMSSGILKTYVLSTTHQVNLTGTLSETASSFVLGNVVTSAPLGTDGASSTFGGLGLTLTAHTTGGASLPGATTVTRMTGRPMYGMAGSTSIRRQFNIEPAVDTNLNVDMVFGYGDSAFELQGIGEGSLTLFSNAGVPGGWRQEGYTSRDAAANTVTLNGLNHLSLWTLGDAAVPLPVSLAAFTAQRQGTDAVLTWTTAQEKNNRGFEVQVSLDGHSFRPLGFVASETSTSTSARHYRFVDREAGKQGLRHYRLRQLDLDGTAALFGPRTVQFEQVIKLALAAWPNPLSGQELTLEVLSPAAGATELVLLDAVGRVVLRQTADLRAGAQRLSLHLSEQLPAGAYLLRLTSAGQTGTVRLVKQ</sequence>
<proteinExistence type="predicted"/>
<dbReference type="InterPro" id="IPR026444">
    <property type="entry name" value="Secre_tail"/>
</dbReference>